<evidence type="ECO:0000313" key="3">
    <source>
        <dbReference type="Proteomes" id="UP000004095"/>
    </source>
</evidence>
<comment type="caution">
    <text evidence="2">The sequence shown here is derived from an EMBL/GenBank/DDBJ whole genome shotgun (WGS) entry which is preliminary data.</text>
</comment>
<evidence type="ECO:0000256" key="1">
    <source>
        <dbReference type="SAM" id="SignalP"/>
    </source>
</evidence>
<feature type="chain" id="PRO_5002641880" evidence="1">
    <location>
        <begin position="21"/>
        <end position="53"/>
    </location>
</feature>
<accession>A1ZSZ9</accession>
<dbReference type="RefSeq" id="WP_002700864.1">
    <property type="nucleotide sequence ID" value="NZ_AAWS01000033.1"/>
</dbReference>
<dbReference type="Proteomes" id="UP000004095">
    <property type="component" value="Unassembled WGS sequence"/>
</dbReference>
<reference evidence="2 3" key="1">
    <citation type="submission" date="2007-01" db="EMBL/GenBank/DDBJ databases">
        <authorList>
            <person name="Haygood M."/>
            <person name="Podell S."/>
            <person name="Anderson C."/>
            <person name="Hopkinson B."/>
            <person name="Roe K."/>
            <person name="Barbeau K."/>
            <person name="Gaasterland T."/>
            <person name="Ferriera S."/>
            <person name="Johnson J."/>
            <person name="Kravitz S."/>
            <person name="Beeson K."/>
            <person name="Sutton G."/>
            <person name="Rogers Y.-H."/>
            <person name="Friedman R."/>
            <person name="Frazier M."/>
            <person name="Venter J.C."/>
        </authorList>
    </citation>
    <scope>NUCLEOTIDE SEQUENCE [LARGE SCALE GENOMIC DNA]</scope>
    <source>
        <strain evidence="2 3">ATCC 23134</strain>
    </source>
</reference>
<keyword evidence="3" id="KW-1185">Reference proteome</keyword>
<sequence length="53" mass="5946">MKVQLLLLTLVLTPFAYLPAQTTIYASKNFEKAGVTEYLSTSALANYELVNYE</sequence>
<dbReference type="AlphaFoldDB" id="A1ZSZ9"/>
<feature type="signal peptide" evidence="1">
    <location>
        <begin position="1"/>
        <end position="20"/>
    </location>
</feature>
<protein>
    <submittedName>
        <fullName evidence="2">Uncharacterized protein</fullName>
    </submittedName>
</protein>
<proteinExistence type="predicted"/>
<organism evidence="2 3">
    <name type="scientific">Microscilla marina ATCC 23134</name>
    <dbReference type="NCBI Taxonomy" id="313606"/>
    <lineage>
        <taxon>Bacteria</taxon>
        <taxon>Pseudomonadati</taxon>
        <taxon>Bacteroidota</taxon>
        <taxon>Cytophagia</taxon>
        <taxon>Cytophagales</taxon>
        <taxon>Microscillaceae</taxon>
        <taxon>Microscilla</taxon>
    </lineage>
</organism>
<evidence type="ECO:0000313" key="2">
    <source>
        <dbReference type="EMBL" id="EAY26563.1"/>
    </source>
</evidence>
<keyword evidence="1" id="KW-0732">Signal</keyword>
<name>A1ZSZ9_MICM2</name>
<gene>
    <name evidence="2" type="ORF">M23134_01733</name>
</gene>
<dbReference type="EMBL" id="AAWS01000033">
    <property type="protein sequence ID" value="EAY26563.1"/>
    <property type="molecule type" value="Genomic_DNA"/>
</dbReference>